<sequence>MITKWAVQWLTWRLRKDDGFWISYQANIAGAFQDEYHRAMEKMKSGIEPFDIHTVSNNAAINFMKLWTK</sequence>
<organism evidence="1">
    <name type="scientific">viral metagenome</name>
    <dbReference type="NCBI Taxonomy" id="1070528"/>
    <lineage>
        <taxon>unclassified sequences</taxon>
        <taxon>metagenomes</taxon>
        <taxon>organismal metagenomes</taxon>
    </lineage>
</organism>
<evidence type="ECO:0000313" key="1">
    <source>
        <dbReference type="EMBL" id="QJA96901.1"/>
    </source>
</evidence>
<gene>
    <name evidence="1" type="ORF">MM415B07124_0010</name>
</gene>
<dbReference type="AlphaFoldDB" id="A0A6M3LVB9"/>
<protein>
    <submittedName>
        <fullName evidence="1">Uncharacterized protein</fullName>
    </submittedName>
</protein>
<reference evidence="1" key="1">
    <citation type="submission" date="2020-03" db="EMBL/GenBank/DDBJ databases">
        <title>The deep terrestrial virosphere.</title>
        <authorList>
            <person name="Holmfeldt K."/>
            <person name="Nilsson E."/>
            <person name="Simone D."/>
            <person name="Lopez-Fernandez M."/>
            <person name="Wu X."/>
            <person name="de Brujin I."/>
            <person name="Lundin D."/>
            <person name="Andersson A."/>
            <person name="Bertilsson S."/>
            <person name="Dopson M."/>
        </authorList>
    </citation>
    <scope>NUCLEOTIDE SEQUENCE</scope>
    <source>
        <strain evidence="1">MM415B07124</strain>
    </source>
</reference>
<accession>A0A6M3LVB9</accession>
<proteinExistence type="predicted"/>
<name>A0A6M3LVB9_9ZZZZ</name>
<dbReference type="EMBL" id="MT143444">
    <property type="protein sequence ID" value="QJA96901.1"/>
    <property type="molecule type" value="Genomic_DNA"/>
</dbReference>